<keyword evidence="1" id="KW-0812">Transmembrane</keyword>
<organism evidence="2 3">
    <name type="scientific">Methyloceanibacter superfactus</name>
    <dbReference type="NCBI Taxonomy" id="1774969"/>
    <lineage>
        <taxon>Bacteria</taxon>
        <taxon>Pseudomonadati</taxon>
        <taxon>Pseudomonadota</taxon>
        <taxon>Alphaproteobacteria</taxon>
        <taxon>Hyphomicrobiales</taxon>
        <taxon>Hyphomicrobiaceae</taxon>
        <taxon>Methyloceanibacter</taxon>
    </lineage>
</organism>
<evidence type="ECO:0000256" key="1">
    <source>
        <dbReference type="SAM" id="Phobius"/>
    </source>
</evidence>
<protein>
    <submittedName>
        <fullName evidence="2">Uncharacterized protein</fullName>
    </submittedName>
</protein>
<sequence length="125" mass="12687">MLKLLMLISGWIEVLFGAWALVAPLSVIEMAGGKGGGVQTPTLALVSLLGAATLGLGVGALIGRNHLETQGGLAAAYGLGTYNIVGGVILVLFSAWGTEGAGLWPGAILHAVIGSLFVYAFLARR</sequence>
<accession>A0A1E3VT40</accession>
<keyword evidence="1" id="KW-0472">Membrane</keyword>
<comment type="caution">
    <text evidence="2">The sequence shown here is derived from an EMBL/GenBank/DDBJ whole genome shotgun (WGS) entry which is preliminary data.</text>
</comment>
<evidence type="ECO:0000313" key="2">
    <source>
        <dbReference type="EMBL" id="ODR96126.1"/>
    </source>
</evidence>
<feature type="transmembrane region" description="Helical" evidence="1">
    <location>
        <begin position="102"/>
        <end position="122"/>
    </location>
</feature>
<dbReference type="STRING" id="1774969.AUC69_15240"/>
<dbReference type="RefSeq" id="WP_069442430.1">
    <property type="nucleotide sequence ID" value="NZ_LPWF01000030.1"/>
</dbReference>
<dbReference type="EMBL" id="LPWF01000030">
    <property type="protein sequence ID" value="ODR96126.1"/>
    <property type="molecule type" value="Genomic_DNA"/>
</dbReference>
<feature type="transmembrane region" description="Helical" evidence="1">
    <location>
        <begin position="74"/>
        <end position="96"/>
    </location>
</feature>
<feature type="transmembrane region" description="Helical" evidence="1">
    <location>
        <begin position="44"/>
        <end position="62"/>
    </location>
</feature>
<keyword evidence="3" id="KW-1185">Reference proteome</keyword>
<dbReference type="AlphaFoldDB" id="A0A1E3VT40"/>
<dbReference type="Proteomes" id="UP000094472">
    <property type="component" value="Unassembled WGS sequence"/>
</dbReference>
<dbReference type="OrthoDB" id="8447328at2"/>
<proteinExistence type="predicted"/>
<keyword evidence="1" id="KW-1133">Transmembrane helix</keyword>
<gene>
    <name evidence="2" type="ORF">AUC69_15240</name>
</gene>
<reference evidence="2 3" key="1">
    <citation type="journal article" date="2016" name="Environ. Microbiol.">
        <title>New Methyloceanibacter diversity from North Sea sediments includes methanotroph containing solely the soluble methane monooxygenase.</title>
        <authorList>
            <person name="Vekeman B."/>
            <person name="Kerckhof F.M."/>
            <person name="Cremers G."/>
            <person name="de Vos P."/>
            <person name="Vandamme P."/>
            <person name="Boon N."/>
            <person name="Op den Camp H.J."/>
            <person name="Heylen K."/>
        </authorList>
    </citation>
    <scope>NUCLEOTIDE SEQUENCE [LARGE SCALE GENOMIC DNA]</scope>
    <source>
        <strain evidence="2 3">R-67175</strain>
    </source>
</reference>
<evidence type="ECO:0000313" key="3">
    <source>
        <dbReference type="Proteomes" id="UP000094472"/>
    </source>
</evidence>
<name>A0A1E3VT40_9HYPH</name>